<proteinExistence type="predicted"/>
<organism evidence="1 2">
    <name type="scientific">Araneus ventricosus</name>
    <name type="common">Orbweaver spider</name>
    <name type="synonym">Epeira ventricosa</name>
    <dbReference type="NCBI Taxonomy" id="182803"/>
    <lineage>
        <taxon>Eukaryota</taxon>
        <taxon>Metazoa</taxon>
        <taxon>Ecdysozoa</taxon>
        <taxon>Arthropoda</taxon>
        <taxon>Chelicerata</taxon>
        <taxon>Arachnida</taxon>
        <taxon>Araneae</taxon>
        <taxon>Araneomorphae</taxon>
        <taxon>Entelegynae</taxon>
        <taxon>Araneoidea</taxon>
        <taxon>Araneidae</taxon>
        <taxon>Araneus</taxon>
    </lineage>
</organism>
<comment type="caution">
    <text evidence="1">The sequence shown here is derived from an EMBL/GenBank/DDBJ whole genome shotgun (WGS) entry which is preliminary data.</text>
</comment>
<dbReference type="OrthoDB" id="6436535at2759"/>
<accession>A0A4Y2K717</accession>
<evidence type="ECO:0000313" key="1">
    <source>
        <dbReference type="EMBL" id="GBM98111.1"/>
    </source>
</evidence>
<dbReference type="Proteomes" id="UP000499080">
    <property type="component" value="Unassembled WGS sequence"/>
</dbReference>
<sequence>MVLILSHGQGDFLVNEALEIENLKDASYISQCAIHEFIKRSGAIYDLNITKEMRTAASSARAKCMQYLESERSKEKTETKSSRGKKTIFLKQKKMFLRKDIHQTNEEANYLANEAEKSKDINLFIQSHELRKTITEKEIKINTLDVKLNEKTGDELKDFLTKKKRVLKAQLTKFKEKIYFEKIDKSEGDLIVEKCKELKKKFDDVFDAIYTACDETVIDSYVEEQESILENIDETYLTVVRKFKTSNCSSSKTEVSDSVKLPKLSLPTFTGNINEWITFKDLFNAAVNNNSSLSDSQRLTYLKLSLKYEAFKIIQSIPVSDSNYKIAWNLLEERYSNKREQVFALIKRLMSLQQIHSESTTALLNLVDNINEIIRSLDILKQNVENFSDTLILYIILQKLDSSSRMWFERQLKKDEIPKLSNLIEFLKDHARTLQHSKSSSNKYQKSYKSTSLLSNFKCVYCNEDHTLQKCSKFLNLHVVQRVGFVKYKHLCFACLSHLHMVKKCKSTSSCKHCQKRHNTLLHIDRNLSVQNQGLSPQADVFVPSSEPTTSNMVPSTSVCANNLVKEKQNNNVLLCTAVVNILNSKNQLVSARCILDIASQKSYIKRSLVKKLGLNVKNKSISVSCLGAAETIASGEIDFKFIPHFNQKFHVKTSAFLIEKITDNIPTIKV</sequence>
<evidence type="ECO:0000313" key="2">
    <source>
        <dbReference type="Proteomes" id="UP000499080"/>
    </source>
</evidence>
<gene>
    <name evidence="1" type="ORF">AVEN_18863_1</name>
</gene>
<protein>
    <submittedName>
        <fullName evidence="1">Uncharacterized protein</fullName>
    </submittedName>
</protein>
<dbReference type="AlphaFoldDB" id="A0A4Y2K717"/>
<keyword evidence="2" id="KW-1185">Reference proteome</keyword>
<dbReference type="InterPro" id="IPR005312">
    <property type="entry name" value="DUF1759"/>
</dbReference>
<dbReference type="EMBL" id="BGPR01113461">
    <property type="protein sequence ID" value="GBM98111.1"/>
    <property type="molecule type" value="Genomic_DNA"/>
</dbReference>
<dbReference type="Pfam" id="PF03564">
    <property type="entry name" value="DUF1759"/>
    <property type="match status" value="1"/>
</dbReference>
<dbReference type="PANTHER" id="PTHR47331:SF5">
    <property type="entry name" value="RIBONUCLEASE H"/>
    <property type="match status" value="1"/>
</dbReference>
<name>A0A4Y2K717_ARAVE</name>
<reference evidence="1 2" key="1">
    <citation type="journal article" date="2019" name="Sci. Rep.">
        <title>Orb-weaving spider Araneus ventricosus genome elucidates the spidroin gene catalogue.</title>
        <authorList>
            <person name="Kono N."/>
            <person name="Nakamura H."/>
            <person name="Ohtoshi R."/>
            <person name="Moran D.A.P."/>
            <person name="Shinohara A."/>
            <person name="Yoshida Y."/>
            <person name="Fujiwara M."/>
            <person name="Mori M."/>
            <person name="Tomita M."/>
            <person name="Arakawa K."/>
        </authorList>
    </citation>
    <scope>NUCLEOTIDE SEQUENCE [LARGE SCALE GENOMIC DNA]</scope>
</reference>
<dbReference type="PANTHER" id="PTHR47331">
    <property type="entry name" value="PHD-TYPE DOMAIN-CONTAINING PROTEIN"/>
    <property type="match status" value="1"/>
</dbReference>